<dbReference type="RefSeq" id="WP_048642164.1">
    <property type="nucleotide sequence ID" value="NZ_CAXBGM010000028.1"/>
</dbReference>
<comment type="cofactor">
    <cofactor evidence="2 9">
        <name>Mg(2+)</name>
        <dbReference type="ChEBI" id="CHEBI:18420"/>
    </cofactor>
</comment>
<keyword evidence="7 9" id="KW-0460">Magnesium</keyword>
<evidence type="ECO:0000256" key="1">
    <source>
        <dbReference type="ARBA" id="ARBA00000012"/>
    </source>
</evidence>
<evidence type="ECO:0000256" key="8">
    <source>
        <dbReference type="ARBA" id="ARBA00022909"/>
    </source>
</evidence>
<evidence type="ECO:0000256" key="6">
    <source>
        <dbReference type="ARBA" id="ARBA00022723"/>
    </source>
</evidence>
<comment type="similarity">
    <text evidence="9">Belongs to the DHPS family.</text>
</comment>
<evidence type="ECO:0000256" key="7">
    <source>
        <dbReference type="ARBA" id="ARBA00022842"/>
    </source>
</evidence>
<dbReference type="PROSITE" id="PS00792">
    <property type="entry name" value="DHPS_1"/>
    <property type="match status" value="1"/>
</dbReference>
<dbReference type="Gene3D" id="3.20.20.20">
    <property type="entry name" value="Dihydropteroate synthase-like"/>
    <property type="match status" value="1"/>
</dbReference>
<dbReference type="PROSITE" id="PS00793">
    <property type="entry name" value="DHPS_2"/>
    <property type="match status" value="1"/>
</dbReference>
<comment type="catalytic activity">
    <reaction evidence="1">
        <text>(7,8-dihydropterin-6-yl)methyl diphosphate + 4-aminobenzoate = 7,8-dihydropteroate + diphosphate</text>
        <dbReference type="Rhea" id="RHEA:19949"/>
        <dbReference type="ChEBI" id="CHEBI:17836"/>
        <dbReference type="ChEBI" id="CHEBI:17839"/>
        <dbReference type="ChEBI" id="CHEBI:33019"/>
        <dbReference type="ChEBI" id="CHEBI:72950"/>
        <dbReference type="EC" id="2.5.1.15"/>
    </reaction>
</comment>
<dbReference type="PATRIC" id="fig|320787.5.peg.2690"/>
<dbReference type="UniPathway" id="UPA00077">
    <property type="reaction ID" value="UER00156"/>
</dbReference>
<evidence type="ECO:0000259" key="10">
    <source>
        <dbReference type="PROSITE" id="PS50972"/>
    </source>
</evidence>
<dbReference type="Pfam" id="PF00809">
    <property type="entry name" value="Pterin_bind"/>
    <property type="match status" value="1"/>
</dbReference>
<dbReference type="EC" id="2.5.1.15" evidence="4 9"/>
<sequence length="294" mass="33029">MLENSHSIYKFEDTLFPPKITLQIKGKLFALNEPWIMGIINSTPDSFYDKSRTSGKEEDFLEKAAQMIEDGAHILDIGGYSSRPGAAPVSEKEELKRVIHVIKSIKDRFPDNLVSIDTFRSEVAKEAVMAGADIVNDISGGELDRQMLDTVGGLGVPYICMHMKGTPQSMQNFSDYVDMEKEIQYFFSEKINKCKKAGIKDVILDIGLGFSKTLEQNYELIKNFSYFKSIQLPVLIGVSRKSMIYKLLKISPEEALNGTTALHMAALINGANILRVHDVKEANETLKLYKQIYT</sequence>
<reference evidence="11 12" key="1">
    <citation type="submission" date="2015-07" db="EMBL/GenBank/DDBJ databases">
        <authorList>
            <person name="Kim K.M."/>
        </authorList>
    </citation>
    <scope>NUCLEOTIDE SEQUENCE [LARGE SCALE GENOMIC DNA]</scope>
    <source>
        <strain evidence="11 12">KCTC 12363</strain>
    </source>
</reference>
<evidence type="ECO:0000313" key="11">
    <source>
        <dbReference type="EMBL" id="AKP51865.1"/>
    </source>
</evidence>
<evidence type="ECO:0000256" key="4">
    <source>
        <dbReference type="ARBA" id="ARBA00012458"/>
    </source>
</evidence>
<dbReference type="GO" id="GO:0004156">
    <property type="term" value="F:dihydropteroate synthase activity"/>
    <property type="evidence" value="ECO:0007669"/>
    <property type="project" value="UniProtKB-EC"/>
</dbReference>
<comment type="function">
    <text evidence="9">Catalyzes the condensation of para-aminobenzoate (pABA) with 6-hydroxymethyl-7,8-dihydropterin diphosphate (DHPt-PP) to form 7,8-dihydropteroate (H2Pte), the immediate precursor of folate derivatives.</text>
</comment>
<evidence type="ECO:0000256" key="3">
    <source>
        <dbReference type="ARBA" id="ARBA00004763"/>
    </source>
</evidence>
<keyword evidence="5 9" id="KW-0808">Transferase</keyword>
<dbReference type="SUPFAM" id="SSF51717">
    <property type="entry name" value="Dihydropteroate synthetase-like"/>
    <property type="match status" value="1"/>
</dbReference>
<comment type="pathway">
    <text evidence="3 9">Cofactor biosynthesis; tetrahydrofolate biosynthesis; 7,8-dihydrofolate from 2-amino-4-hydroxy-6-hydroxymethyl-7,8-dihydropteridine diphosphate and 4-aminobenzoate: step 1/2.</text>
</comment>
<keyword evidence="12" id="KW-1185">Reference proteome</keyword>
<dbReference type="PROSITE" id="PS50972">
    <property type="entry name" value="PTERIN_BINDING"/>
    <property type="match status" value="1"/>
</dbReference>
<dbReference type="InterPro" id="IPR000489">
    <property type="entry name" value="Pterin-binding_dom"/>
</dbReference>
<dbReference type="OrthoDB" id="9811744at2"/>
<dbReference type="STRING" id="320787.CA2015_2453"/>
<keyword evidence="6 9" id="KW-0479">Metal-binding</keyword>
<proteinExistence type="inferred from homology"/>
<dbReference type="CDD" id="cd00739">
    <property type="entry name" value="DHPS"/>
    <property type="match status" value="1"/>
</dbReference>
<dbReference type="EMBL" id="CP012040">
    <property type="protein sequence ID" value="AKP51865.1"/>
    <property type="molecule type" value="Genomic_DNA"/>
</dbReference>
<dbReference type="AlphaFoldDB" id="A0A0H4PFL5"/>
<dbReference type="PANTHER" id="PTHR20941">
    <property type="entry name" value="FOLATE SYNTHESIS PROTEINS"/>
    <property type="match status" value="1"/>
</dbReference>
<evidence type="ECO:0000256" key="5">
    <source>
        <dbReference type="ARBA" id="ARBA00022679"/>
    </source>
</evidence>
<dbReference type="InterPro" id="IPR011005">
    <property type="entry name" value="Dihydropteroate_synth-like_sf"/>
</dbReference>
<dbReference type="NCBIfam" id="TIGR01496">
    <property type="entry name" value="DHPS"/>
    <property type="match status" value="1"/>
</dbReference>
<organism evidence="11 12">
    <name type="scientific">Cyclobacterium amurskyense</name>
    <dbReference type="NCBI Taxonomy" id="320787"/>
    <lineage>
        <taxon>Bacteria</taxon>
        <taxon>Pseudomonadati</taxon>
        <taxon>Bacteroidota</taxon>
        <taxon>Cytophagia</taxon>
        <taxon>Cytophagales</taxon>
        <taxon>Cyclobacteriaceae</taxon>
        <taxon>Cyclobacterium</taxon>
    </lineage>
</organism>
<dbReference type="GO" id="GO:0046872">
    <property type="term" value="F:metal ion binding"/>
    <property type="evidence" value="ECO:0007669"/>
    <property type="project" value="UniProtKB-KW"/>
</dbReference>
<protein>
    <recommendedName>
        <fullName evidence="4 9">Dihydropteroate synthase</fullName>
        <shortName evidence="9">DHPS</shortName>
        <ecNumber evidence="4 9">2.5.1.15</ecNumber>
    </recommendedName>
    <alternativeName>
        <fullName evidence="9">Dihydropteroate pyrophosphorylase</fullName>
    </alternativeName>
</protein>
<feature type="domain" description="Pterin-binding" evidence="10">
    <location>
        <begin position="34"/>
        <end position="287"/>
    </location>
</feature>
<dbReference type="PANTHER" id="PTHR20941:SF1">
    <property type="entry name" value="FOLIC ACID SYNTHESIS PROTEIN FOL1"/>
    <property type="match status" value="1"/>
</dbReference>
<dbReference type="InterPro" id="IPR045031">
    <property type="entry name" value="DHP_synth-like"/>
</dbReference>
<gene>
    <name evidence="11" type="ORF">CA2015_2453</name>
</gene>
<dbReference type="KEGG" id="camu:CA2015_2453"/>
<dbReference type="GO" id="GO:0005829">
    <property type="term" value="C:cytosol"/>
    <property type="evidence" value="ECO:0007669"/>
    <property type="project" value="TreeGrafter"/>
</dbReference>
<dbReference type="Proteomes" id="UP000036520">
    <property type="component" value="Chromosome"/>
</dbReference>
<dbReference type="GO" id="GO:0046656">
    <property type="term" value="P:folic acid biosynthetic process"/>
    <property type="evidence" value="ECO:0007669"/>
    <property type="project" value="UniProtKB-KW"/>
</dbReference>
<dbReference type="InterPro" id="IPR006390">
    <property type="entry name" value="DHP_synth_dom"/>
</dbReference>
<dbReference type="GO" id="GO:0046654">
    <property type="term" value="P:tetrahydrofolate biosynthetic process"/>
    <property type="evidence" value="ECO:0007669"/>
    <property type="project" value="UniProtKB-UniPathway"/>
</dbReference>
<evidence type="ECO:0000313" key="12">
    <source>
        <dbReference type="Proteomes" id="UP000036520"/>
    </source>
</evidence>
<name>A0A0H4PFL5_9BACT</name>
<evidence type="ECO:0000256" key="9">
    <source>
        <dbReference type="RuleBase" id="RU361205"/>
    </source>
</evidence>
<accession>A0A0H4PFL5</accession>
<evidence type="ECO:0000256" key="2">
    <source>
        <dbReference type="ARBA" id="ARBA00001946"/>
    </source>
</evidence>
<keyword evidence="8 9" id="KW-0289">Folate biosynthesis</keyword>